<dbReference type="EMBL" id="UINC01002876">
    <property type="protein sequence ID" value="SVA01161.1"/>
    <property type="molecule type" value="Genomic_DNA"/>
</dbReference>
<gene>
    <name evidence="1" type="ORF">METZ01_LOCUS54015</name>
</gene>
<organism evidence="1">
    <name type="scientific">marine metagenome</name>
    <dbReference type="NCBI Taxonomy" id="408172"/>
    <lineage>
        <taxon>unclassified sequences</taxon>
        <taxon>metagenomes</taxon>
        <taxon>ecological metagenomes</taxon>
    </lineage>
</organism>
<dbReference type="AlphaFoldDB" id="A0A381SCX1"/>
<name>A0A381SCX1_9ZZZZ</name>
<feature type="non-terminal residue" evidence="1">
    <location>
        <position position="1"/>
    </location>
</feature>
<evidence type="ECO:0000313" key="1">
    <source>
        <dbReference type="EMBL" id="SVA01161.1"/>
    </source>
</evidence>
<sequence>VSFRLQPTDNLAFQFEPCVVRADGHFHQVTPPGQLLQHTYWAYHAQGIGKNFVPE</sequence>
<proteinExistence type="predicted"/>
<protein>
    <submittedName>
        <fullName evidence="1">Uncharacterized protein</fullName>
    </submittedName>
</protein>
<accession>A0A381SCX1</accession>
<reference evidence="1" key="1">
    <citation type="submission" date="2018-05" db="EMBL/GenBank/DDBJ databases">
        <authorList>
            <person name="Lanie J.A."/>
            <person name="Ng W.-L."/>
            <person name="Kazmierczak K.M."/>
            <person name="Andrzejewski T.M."/>
            <person name="Davidsen T.M."/>
            <person name="Wayne K.J."/>
            <person name="Tettelin H."/>
            <person name="Glass J.I."/>
            <person name="Rusch D."/>
            <person name="Podicherti R."/>
            <person name="Tsui H.-C.T."/>
            <person name="Winkler M.E."/>
        </authorList>
    </citation>
    <scope>NUCLEOTIDE SEQUENCE</scope>
</reference>